<keyword evidence="2" id="KW-1133">Transmembrane helix</keyword>
<dbReference type="EMBL" id="KP795602">
    <property type="protein sequence ID" value="AKN38636.1"/>
    <property type="molecule type" value="Genomic_DNA"/>
</dbReference>
<feature type="compositionally biased region" description="Basic and acidic residues" evidence="1">
    <location>
        <begin position="478"/>
        <end position="488"/>
    </location>
</feature>
<sequence length="726" mass="74775">MPDAKYVAAGAAAVGGYTAKKSMDNETEFVDVAKLYKFKDGNSGEEAQKLRSELNKIAVEMAGVDSKAVMEIAAGGANGGVGVNDDGSVNTKELATFTRDTVMTSTAWDMTPDEAAKKAAALSSSLAYEDGSKGQAQFMRMANMINTVSNKNKNVYAKDLLGAMTRSGSTLVNSGFSESGAISLSAALLSKGAKEEEAGTATRNISKALTAGQFATKAQTDVFDMLGLDSVNVAEDMQIDAMGTLSGVLASINELDAADRVAATSELFGADAAPHINKILNDPELLTSMKNQAKNASNDSVKDEYKDKAATKAAGYEQSADALNNLAVVLGDRLLPVLEPVREAVTGGVIALTDFLSANEALGTVIAGGVTATVGAIGVYKAYQALKFVKGIASLGRESAALRRAQSATDRHTDSLNRNARAADRASRADVGGSGVGNRRNSGGRRNRRRRSRGKFAAVAGLGITALSLFSSSSKADEPKLLKGDKPAPPDPKAPNVETGLMPVAAGVIGGGMIATTSKFLNRNVDAIDAASDVTETVEVAGDVAELAPTRLASVAGKVAKAAKVIRPIAYGLEFMSLGQAVLDGDMKEVASSVGAIAGGVIGGIGGGLAGGALTAGVGAPIGAIAGNVAGAEVGERLGEWVYSVFSTEDLNKSEQIKTAQIKEHRTRQVPNVTFAPQLVVQGGGIDEEAAQVTLDKMQELLHQFATENGLLSGDLLQDIDHSLVS</sequence>
<protein>
    <submittedName>
        <fullName evidence="4">Phage tail length tape-measure protein</fullName>
    </submittedName>
</protein>
<feature type="transmembrane region" description="Helical" evidence="2">
    <location>
        <begin position="456"/>
        <end position="473"/>
    </location>
</feature>
<evidence type="ECO:0000313" key="4">
    <source>
        <dbReference type="EMBL" id="AKN38636.1"/>
    </source>
</evidence>
<feature type="domain" description="Phage tail tape measure protein" evidence="3">
    <location>
        <begin position="87"/>
        <end position="269"/>
    </location>
</feature>
<keyword evidence="2" id="KW-0472">Membrane</keyword>
<keyword evidence="2" id="KW-0812">Transmembrane</keyword>
<dbReference type="Pfam" id="PF10145">
    <property type="entry name" value="PhageMin_Tail"/>
    <property type="match status" value="1"/>
</dbReference>
<feature type="region of interest" description="Disordered" evidence="1">
    <location>
        <begin position="404"/>
        <end position="453"/>
    </location>
</feature>
<dbReference type="InterPro" id="IPR010090">
    <property type="entry name" value="Phage_tape_meas"/>
</dbReference>
<accession>A0A0H3ZYV9</accession>
<feature type="compositionally biased region" description="Basic residues" evidence="1">
    <location>
        <begin position="442"/>
        <end position="453"/>
    </location>
</feature>
<feature type="compositionally biased region" description="Basic and acidic residues" evidence="1">
    <location>
        <begin position="409"/>
        <end position="428"/>
    </location>
</feature>
<dbReference type="AlphaFoldDB" id="A0A0H3ZYV9"/>
<organism evidence="4">
    <name type="scientific">Vibrio tasmaniensis</name>
    <dbReference type="NCBI Taxonomy" id="212663"/>
    <lineage>
        <taxon>Bacteria</taxon>
        <taxon>Pseudomonadati</taxon>
        <taxon>Pseudomonadota</taxon>
        <taxon>Gammaproteobacteria</taxon>
        <taxon>Vibrionales</taxon>
        <taxon>Vibrionaceae</taxon>
        <taxon>Vibrio</taxon>
    </lineage>
</organism>
<feature type="transmembrane region" description="Helical" evidence="2">
    <location>
        <begin position="361"/>
        <end position="380"/>
    </location>
</feature>
<name>A0A0H3ZYV9_9VIBR</name>
<feature type="region of interest" description="Disordered" evidence="1">
    <location>
        <begin position="478"/>
        <end position="499"/>
    </location>
</feature>
<evidence type="ECO:0000256" key="2">
    <source>
        <dbReference type="SAM" id="Phobius"/>
    </source>
</evidence>
<reference evidence="4" key="1">
    <citation type="journal article" date="2015" name="MBio">
        <title>Eco-Evolutionary Dynamics of Episomes among Ecologically Cohesive Bacterial Populations.</title>
        <authorList>
            <person name="Xue H."/>
            <person name="Cordero O.X."/>
            <person name="Camas F.M."/>
            <person name="Trimble W."/>
            <person name="Meyer F."/>
            <person name="Guglielmini J."/>
            <person name="Rocha E.P."/>
            <person name="Polz M.F."/>
        </authorList>
    </citation>
    <scope>NUCLEOTIDE SEQUENCE</scope>
    <source>
        <strain evidence="4">FF_375</strain>
    </source>
</reference>
<proteinExistence type="predicted"/>
<evidence type="ECO:0000256" key="1">
    <source>
        <dbReference type="SAM" id="MobiDB-lite"/>
    </source>
</evidence>
<dbReference type="NCBIfam" id="TIGR01760">
    <property type="entry name" value="tape_meas_TP901"/>
    <property type="match status" value="1"/>
</dbReference>
<evidence type="ECO:0000259" key="3">
    <source>
        <dbReference type="Pfam" id="PF10145"/>
    </source>
</evidence>